<gene>
    <name evidence="11" type="ORF">RI543_004353</name>
</gene>
<dbReference type="Proteomes" id="UP001306508">
    <property type="component" value="Unassembled WGS sequence"/>
</dbReference>
<dbReference type="InterPro" id="IPR013087">
    <property type="entry name" value="Znf_C2H2_type"/>
</dbReference>
<keyword evidence="2" id="KW-0645">Protease</keyword>
<dbReference type="PROSITE" id="PS50802">
    <property type="entry name" value="OTU"/>
    <property type="match status" value="1"/>
</dbReference>
<dbReference type="GO" id="GO:0036503">
    <property type="term" value="P:ERAD pathway"/>
    <property type="evidence" value="ECO:0007669"/>
    <property type="project" value="TreeGrafter"/>
</dbReference>
<dbReference type="PANTHER" id="PTHR13312:SF0">
    <property type="entry name" value="UBIQUITIN THIOESTERASE OTU1"/>
    <property type="match status" value="1"/>
</dbReference>
<dbReference type="PANTHER" id="PTHR13312">
    <property type="entry name" value="HIV-INDUCED PROTEIN-7-LIKE PROTEASE"/>
    <property type="match status" value="1"/>
</dbReference>
<dbReference type="EC" id="3.4.19.12" evidence="9"/>
<evidence type="ECO:0000256" key="1">
    <source>
        <dbReference type="ARBA" id="ARBA00000707"/>
    </source>
</evidence>
<dbReference type="GO" id="GO:0030968">
    <property type="term" value="P:endoplasmic reticulum unfolded protein response"/>
    <property type="evidence" value="ECO:0007669"/>
    <property type="project" value="TreeGrafter"/>
</dbReference>
<dbReference type="GO" id="GO:0005829">
    <property type="term" value="C:cytosol"/>
    <property type="evidence" value="ECO:0007669"/>
    <property type="project" value="TreeGrafter"/>
</dbReference>
<keyword evidence="6 9" id="KW-0378">Hydrolase</keyword>
<name>A0AAN8A6H4_9SACH</name>
<keyword evidence="3" id="KW-0479">Metal-binding</keyword>
<comment type="catalytic activity">
    <reaction evidence="1 9">
        <text>Thiol-dependent hydrolysis of ester, thioester, amide, peptide and isopeptide bonds formed by the C-terminal Gly of ubiquitin (a 76-residue protein attached to proteins as an intracellular targeting signal).</text>
        <dbReference type="EC" id="3.4.19.12"/>
    </reaction>
</comment>
<dbReference type="EMBL" id="JAWIZZ010000053">
    <property type="protein sequence ID" value="KAK5778682.1"/>
    <property type="molecule type" value="Genomic_DNA"/>
</dbReference>
<dbReference type="Gene3D" id="3.10.20.90">
    <property type="entry name" value="Phosphatidylinositol 3-kinase Catalytic Subunit, Chain A, domain 1"/>
    <property type="match status" value="1"/>
</dbReference>
<dbReference type="GO" id="GO:0004843">
    <property type="term" value="F:cysteine-type deubiquitinase activity"/>
    <property type="evidence" value="ECO:0007669"/>
    <property type="project" value="UniProtKB-UniRule"/>
</dbReference>
<dbReference type="InterPro" id="IPR057766">
    <property type="entry name" value="Znf-C2H2_OTU1-like_C"/>
</dbReference>
<evidence type="ECO:0000259" key="10">
    <source>
        <dbReference type="PROSITE" id="PS50802"/>
    </source>
</evidence>
<evidence type="ECO:0000256" key="5">
    <source>
        <dbReference type="ARBA" id="ARBA00022786"/>
    </source>
</evidence>
<evidence type="ECO:0000313" key="12">
    <source>
        <dbReference type="Proteomes" id="UP001306508"/>
    </source>
</evidence>
<keyword evidence="7 9" id="KW-0788">Thiol protease</keyword>
<evidence type="ECO:0000256" key="6">
    <source>
        <dbReference type="ARBA" id="ARBA00022801"/>
    </source>
</evidence>
<evidence type="ECO:0000256" key="4">
    <source>
        <dbReference type="ARBA" id="ARBA00022771"/>
    </source>
</evidence>
<protein>
    <recommendedName>
        <fullName evidence="9">Ubiquitin thioesterase OTU</fullName>
        <ecNumber evidence="9">3.4.19.12</ecNumber>
    </recommendedName>
</protein>
<dbReference type="AlphaFoldDB" id="A0AAN8A6H4"/>
<accession>A0AAN8A6H4</accession>
<dbReference type="Pfam" id="PF24560">
    <property type="entry name" value="zf-C2H2_OTU1_C"/>
    <property type="match status" value="1"/>
</dbReference>
<dbReference type="GO" id="GO:0016579">
    <property type="term" value="P:protein deubiquitination"/>
    <property type="evidence" value="ECO:0007669"/>
    <property type="project" value="TreeGrafter"/>
</dbReference>
<sequence>MKLKISEVNEKDRIIKLDNDNCTLQDLLNEVGKDAVETYGYKLSYGYPLKTIVVGDDNINSLLSTLNITNGDKIFLRDAENKKVKQDPISELISFKEKTVSVKKVPDDNSCLFHCLSYSIYGNMNYSTQIRRQISEYIKNHPLEYNDPAILDGKTIEQYCQWIEDYNSWGGYIELSIIPRIYENVTIWICDIINNYIDKITTPTTTEKYENDINSGSIFYQNQIIVLLYNGIHYDLIVGPVDGQYNFRFDDNEWLNKQCYEIMEKYKNRTFDSKRVEIKCKQCGVILVGEKNVSEHAMKTLHYDFAQL</sequence>
<comment type="function">
    <text evidence="9">Hydrolase that can remove conjugated ubiquitin from proteins and may therefore play an important regulatory role at the level of protein turnover by preventing degradation.</text>
</comment>
<keyword evidence="9" id="KW-0963">Cytoplasm</keyword>
<keyword evidence="12" id="KW-1185">Reference proteome</keyword>
<proteinExistence type="predicted"/>
<evidence type="ECO:0000256" key="2">
    <source>
        <dbReference type="ARBA" id="ARBA00022670"/>
    </source>
</evidence>
<comment type="caution">
    <text evidence="11">The sequence shown here is derived from an EMBL/GenBank/DDBJ whole genome shotgun (WGS) entry which is preliminary data.</text>
</comment>
<dbReference type="InterPro" id="IPR048857">
    <property type="entry name" value="OTU1_Ubl"/>
</dbReference>
<evidence type="ECO:0000256" key="7">
    <source>
        <dbReference type="ARBA" id="ARBA00022807"/>
    </source>
</evidence>
<evidence type="ECO:0000256" key="3">
    <source>
        <dbReference type="ARBA" id="ARBA00022723"/>
    </source>
</evidence>
<dbReference type="SUPFAM" id="SSF54001">
    <property type="entry name" value="Cysteine proteinases"/>
    <property type="match status" value="1"/>
</dbReference>
<comment type="subcellular location">
    <subcellularLocation>
        <location evidence="9">Cytoplasm</location>
    </subcellularLocation>
</comment>
<dbReference type="InterPro" id="IPR038765">
    <property type="entry name" value="Papain-like_cys_pep_sf"/>
</dbReference>
<keyword evidence="4" id="KW-0863">Zinc-finger</keyword>
<dbReference type="Pfam" id="PF21403">
    <property type="entry name" value="OTU1_UBXL"/>
    <property type="match status" value="1"/>
</dbReference>
<evidence type="ECO:0000256" key="9">
    <source>
        <dbReference type="RuleBase" id="RU367104"/>
    </source>
</evidence>
<keyword evidence="5 9" id="KW-0833">Ubl conjugation pathway</keyword>
<evidence type="ECO:0000313" key="11">
    <source>
        <dbReference type="EMBL" id="KAK5778682.1"/>
    </source>
</evidence>
<dbReference type="Pfam" id="PF02338">
    <property type="entry name" value="OTU"/>
    <property type="match status" value="1"/>
</dbReference>
<reference evidence="12" key="1">
    <citation type="submission" date="2023-07" db="EMBL/GenBank/DDBJ databases">
        <title>A draft genome of Kazachstania heterogenica Y-27499.</title>
        <authorList>
            <person name="Donic C."/>
            <person name="Kralova J.S."/>
            <person name="Fidel L."/>
            <person name="Ben-Dor S."/>
            <person name="Jung S."/>
        </authorList>
    </citation>
    <scope>NUCLEOTIDE SEQUENCE [LARGE SCALE GENOMIC DNA]</scope>
    <source>
        <strain evidence="12">Y27499</strain>
    </source>
</reference>
<dbReference type="PROSITE" id="PS00028">
    <property type="entry name" value="ZINC_FINGER_C2H2_1"/>
    <property type="match status" value="1"/>
</dbReference>
<feature type="domain" description="OTU" evidence="10">
    <location>
        <begin position="100"/>
        <end position="240"/>
    </location>
</feature>
<dbReference type="GO" id="GO:0005634">
    <property type="term" value="C:nucleus"/>
    <property type="evidence" value="ECO:0007669"/>
    <property type="project" value="TreeGrafter"/>
</dbReference>
<organism evidence="11 12">
    <name type="scientific">Arxiozyma heterogenica</name>
    <dbReference type="NCBI Taxonomy" id="278026"/>
    <lineage>
        <taxon>Eukaryota</taxon>
        <taxon>Fungi</taxon>
        <taxon>Dikarya</taxon>
        <taxon>Ascomycota</taxon>
        <taxon>Saccharomycotina</taxon>
        <taxon>Saccharomycetes</taxon>
        <taxon>Saccharomycetales</taxon>
        <taxon>Saccharomycetaceae</taxon>
        <taxon>Arxiozyma</taxon>
    </lineage>
</organism>
<keyword evidence="8" id="KW-0862">Zinc</keyword>
<dbReference type="InterPro" id="IPR003323">
    <property type="entry name" value="OTU_dom"/>
</dbReference>
<dbReference type="Gene3D" id="3.90.70.80">
    <property type="match status" value="1"/>
</dbReference>
<evidence type="ECO:0000256" key="8">
    <source>
        <dbReference type="ARBA" id="ARBA00022833"/>
    </source>
</evidence>